<dbReference type="Pfam" id="PF10758">
    <property type="entry name" value="DUF2586"/>
    <property type="match status" value="1"/>
</dbReference>
<dbReference type="InterPro" id="IPR019694">
    <property type="entry name" value="Phage_HP1_Orf23"/>
</dbReference>
<evidence type="ECO:0000313" key="5">
    <source>
        <dbReference type="Proteomes" id="UP000281725"/>
    </source>
</evidence>
<dbReference type="EMBL" id="RAWX01000002">
    <property type="protein sequence ID" value="RKJ89951.1"/>
    <property type="molecule type" value="Genomic_DNA"/>
</dbReference>
<protein>
    <submittedName>
        <fullName evidence="1">DUF2586 family protein</fullName>
    </submittedName>
</protein>
<evidence type="ECO:0000313" key="4">
    <source>
        <dbReference type="EMBL" id="RKJ92179.1"/>
    </source>
</evidence>
<dbReference type="Proteomes" id="UP000281725">
    <property type="component" value="Unassembled WGS sequence"/>
</dbReference>
<reference evidence="1 5" key="1">
    <citation type="submission" date="2018-09" db="EMBL/GenBank/DDBJ databases">
        <title>Genome sequencing of Aeromonas veronii MS-17-88.</title>
        <authorList>
            <person name="Tekedar H.C."/>
            <person name="Arick M.A."/>
            <person name="Hsu C.-Y."/>
            <person name="Thrash A."/>
            <person name="Karsi A."/>
            <person name="Lawrence M.L."/>
            <person name="Abdelhamed H."/>
        </authorList>
    </citation>
    <scope>NUCLEOTIDE SEQUENCE [LARGE SCALE GENOMIC DNA]</scope>
    <source>
        <strain evidence="1 5">MS 17-88</strain>
    </source>
</reference>
<evidence type="ECO:0000313" key="2">
    <source>
        <dbReference type="EMBL" id="RKJ84393.1"/>
    </source>
</evidence>
<evidence type="ECO:0000313" key="3">
    <source>
        <dbReference type="EMBL" id="RKJ89951.1"/>
    </source>
</evidence>
<organism evidence="1 5">
    <name type="scientific">Aeromonas veronii</name>
    <dbReference type="NCBI Taxonomy" id="654"/>
    <lineage>
        <taxon>Bacteria</taxon>
        <taxon>Pseudomonadati</taxon>
        <taxon>Pseudomonadota</taxon>
        <taxon>Gammaproteobacteria</taxon>
        <taxon>Aeromonadales</taxon>
        <taxon>Aeromonadaceae</taxon>
        <taxon>Aeromonas</taxon>
    </lineage>
</organism>
<dbReference type="AlphaFoldDB" id="A0A3A9IC21"/>
<name>A0A3A9IC21_AERVE</name>
<dbReference type="EMBL" id="RAWX01000009">
    <property type="protein sequence ID" value="RKJ83782.1"/>
    <property type="molecule type" value="Genomic_DNA"/>
</dbReference>
<accession>A0A3A9IC21</accession>
<dbReference type="EMBL" id="RAWX01000001">
    <property type="protein sequence ID" value="RKJ92179.1"/>
    <property type="molecule type" value="Genomic_DNA"/>
</dbReference>
<dbReference type="EMBL" id="RAWX01000007">
    <property type="protein sequence ID" value="RKJ84393.1"/>
    <property type="molecule type" value="Genomic_DNA"/>
</dbReference>
<dbReference type="RefSeq" id="WP_120414588.1">
    <property type="nucleotide sequence ID" value="NZ_RAWX01000001.1"/>
</dbReference>
<proteinExistence type="predicted"/>
<comment type="caution">
    <text evidence="1">The sequence shown here is derived from an EMBL/GenBank/DDBJ whole genome shotgun (WGS) entry which is preliminary data.</text>
</comment>
<gene>
    <name evidence="4" type="ORF">D6R50_06415</name>
    <name evidence="3" type="ORF">D6R50_12085</name>
    <name evidence="2" type="ORF">D6R50_22300</name>
    <name evidence="1" type="ORF">D6R50_24055</name>
</gene>
<evidence type="ECO:0000313" key="1">
    <source>
        <dbReference type="EMBL" id="RKJ83782.1"/>
    </source>
</evidence>
<sequence>MWPNVIVNNLNQMQGPTNEVERHLLFIGPGTTNAGKLLSVNTQSDLDALLGSGNSELKGNLLAARDNAGQNWTAAVYVLAAGEASWIDAARAAQRTQSFEGVVVLGQVWDKASINAAHALSQELIAKWGRWQFMLLAVPGIAANAVGKDGTAQDWSEYEAALAALQDGIAASSVTLVPQLWPNLIGAYAGRLCNRAVSVADSPCRVKTGALVGLGDAPVDKDGVPLPLATLQALEGNRYSVPMWYPDYDGIYWADGRTLDVEGGDYQVIENLRVAYKVARRLRIRGIARIGDRALNSSPGSTAAAITFFGKDLRAMAKSTVINGQPFPGDIASPKDGDITLTWQDKNHVAIYVLVRTVDCPKGIAINIMLDLSLNNGEG</sequence>